<name>A0A3L8S317_CHLGU</name>
<accession>A0A3L8S317</accession>
<sequence length="69" mass="7870">MGRQTMRNYPGLIDSVMTYTQNCVASSRPDDKLVLWQVRPPKAFWISSSLRSFLHIYSSSFPPILIPAP</sequence>
<reference evidence="1 2" key="1">
    <citation type="journal article" date="2018" name="Proc. R. Soc. B">
        <title>A non-coding region near Follistatin controls head colour polymorphism in the Gouldian finch.</title>
        <authorList>
            <person name="Toomey M.B."/>
            <person name="Marques C.I."/>
            <person name="Andrade P."/>
            <person name="Araujo P.M."/>
            <person name="Sabatino S."/>
            <person name="Gazda M.A."/>
            <person name="Afonso S."/>
            <person name="Lopes R.J."/>
            <person name="Corbo J.C."/>
            <person name="Carneiro M."/>
        </authorList>
    </citation>
    <scope>NUCLEOTIDE SEQUENCE [LARGE SCALE GENOMIC DNA]</scope>
    <source>
        <strain evidence="1">Red01</strain>
        <tissue evidence="1">Muscle</tissue>
    </source>
</reference>
<dbReference type="Gene3D" id="1.25.10.10">
    <property type="entry name" value="Leucine-rich Repeat Variant"/>
    <property type="match status" value="1"/>
</dbReference>
<organism evidence="1 2">
    <name type="scientific">Chloebia gouldiae</name>
    <name type="common">Gouldian finch</name>
    <name type="synonym">Erythrura gouldiae</name>
    <dbReference type="NCBI Taxonomy" id="44316"/>
    <lineage>
        <taxon>Eukaryota</taxon>
        <taxon>Metazoa</taxon>
        <taxon>Chordata</taxon>
        <taxon>Craniata</taxon>
        <taxon>Vertebrata</taxon>
        <taxon>Euteleostomi</taxon>
        <taxon>Archelosauria</taxon>
        <taxon>Archosauria</taxon>
        <taxon>Dinosauria</taxon>
        <taxon>Saurischia</taxon>
        <taxon>Theropoda</taxon>
        <taxon>Coelurosauria</taxon>
        <taxon>Aves</taxon>
        <taxon>Neognathae</taxon>
        <taxon>Neoaves</taxon>
        <taxon>Telluraves</taxon>
        <taxon>Australaves</taxon>
        <taxon>Passeriformes</taxon>
        <taxon>Passeroidea</taxon>
        <taxon>Passeridae</taxon>
        <taxon>Chloebia</taxon>
    </lineage>
</organism>
<dbReference type="Proteomes" id="UP000276834">
    <property type="component" value="Unassembled WGS sequence"/>
</dbReference>
<evidence type="ECO:0000313" key="2">
    <source>
        <dbReference type="Proteomes" id="UP000276834"/>
    </source>
</evidence>
<keyword evidence="2" id="KW-1185">Reference proteome</keyword>
<dbReference type="AlphaFoldDB" id="A0A3L8S317"/>
<proteinExistence type="predicted"/>
<dbReference type="EMBL" id="QUSF01000078">
    <property type="protein sequence ID" value="RLV95330.1"/>
    <property type="molecule type" value="Genomic_DNA"/>
</dbReference>
<gene>
    <name evidence="1" type="ORF">DV515_00012890</name>
</gene>
<evidence type="ECO:0000313" key="1">
    <source>
        <dbReference type="EMBL" id="RLV95330.1"/>
    </source>
</evidence>
<protein>
    <submittedName>
        <fullName evidence="1">Uncharacterized protein</fullName>
    </submittedName>
</protein>
<dbReference type="InterPro" id="IPR011989">
    <property type="entry name" value="ARM-like"/>
</dbReference>
<comment type="caution">
    <text evidence="1">The sequence shown here is derived from an EMBL/GenBank/DDBJ whole genome shotgun (WGS) entry which is preliminary data.</text>
</comment>